<feature type="transmembrane region" description="Helical" evidence="5">
    <location>
        <begin position="142"/>
        <end position="164"/>
    </location>
</feature>
<comment type="caution">
    <text evidence="7">The sequence shown here is derived from an EMBL/GenBank/DDBJ whole genome shotgun (WGS) entry which is preliminary data.</text>
</comment>
<evidence type="ECO:0000256" key="5">
    <source>
        <dbReference type="SAM" id="Phobius"/>
    </source>
</evidence>
<dbReference type="OrthoDB" id="40134at2759"/>
<reference evidence="7 8" key="1">
    <citation type="journal article" date="2014" name="Genome Biol. Evol.">
        <title>The secreted proteins of Achlya hypogyna and Thraustotheca clavata identify the ancestral oomycete secretome and reveal gene acquisitions by horizontal gene transfer.</title>
        <authorList>
            <person name="Misner I."/>
            <person name="Blouin N."/>
            <person name="Leonard G."/>
            <person name="Richards T.A."/>
            <person name="Lane C.E."/>
        </authorList>
    </citation>
    <scope>NUCLEOTIDE SEQUENCE [LARGE SCALE GENOMIC DNA]</scope>
    <source>
        <strain evidence="7 8">ATCC 34112</strain>
    </source>
</reference>
<keyword evidence="8" id="KW-1185">Reference proteome</keyword>
<dbReference type="EMBL" id="JNBS01004269">
    <property type="protein sequence ID" value="OQR83701.1"/>
    <property type="molecule type" value="Genomic_DNA"/>
</dbReference>
<dbReference type="GO" id="GO:0005774">
    <property type="term" value="C:vacuolar membrane"/>
    <property type="evidence" value="ECO:0007669"/>
    <property type="project" value="TreeGrafter"/>
</dbReference>
<sequence length="443" mass="48665">MGVLNVYSSWCISKVLLATPSHIKTFGDIGEFSLGVVGRYLANISQLITCIMVPTMFLVAGGTIFTVLFPLTFKLGVWILFMTICLLPVCLLPTLKEGAGTLIAGSLGTIIANAIALGVLIHEINKQNEGLSPPPVNVTFSHLTTVVGNCALAFGAGVIIPTLHREHSDPSRMPRIIWVTMGFATLLFLIIGILGFHKVGCQLPDGSYGNVLFVIATPYLGFISNRGTVIVAMIAMQIHNVVAYGVILFPAFYIAERKLLGLHATAVESEYNDMETPNFEKEKILKEKAEASRSSLPSVVRPSMLEPIEYPEPEGGNDYKTPGTYFKASILRILIVAVSFVVAVLGQKDLGNLVNFLGASMISLCCIILPIAFYLKVYWLRISQMQRAWGVFWLLVSIFIAIYATIVTGKALFGSKDDDAPRFPFCEEKYQDTIYTNRTHYKY</sequence>
<feature type="transmembrane region" description="Helical" evidence="5">
    <location>
        <begin position="176"/>
        <end position="196"/>
    </location>
</feature>
<dbReference type="STRING" id="74557.A0A1V9YDA9"/>
<evidence type="ECO:0000256" key="1">
    <source>
        <dbReference type="ARBA" id="ARBA00004141"/>
    </source>
</evidence>
<gene>
    <name evidence="7" type="ORF">THRCLA_10916</name>
</gene>
<evidence type="ECO:0000256" key="3">
    <source>
        <dbReference type="ARBA" id="ARBA00022989"/>
    </source>
</evidence>
<evidence type="ECO:0000256" key="4">
    <source>
        <dbReference type="ARBA" id="ARBA00023136"/>
    </source>
</evidence>
<name>A0A1V9YDA9_9STRA</name>
<evidence type="ECO:0000256" key="2">
    <source>
        <dbReference type="ARBA" id="ARBA00022692"/>
    </source>
</evidence>
<evidence type="ECO:0000313" key="7">
    <source>
        <dbReference type="EMBL" id="OQR83701.1"/>
    </source>
</evidence>
<keyword evidence="2 5" id="KW-0812">Transmembrane</keyword>
<dbReference type="GO" id="GO:0015179">
    <property type="term" value="F:L-amino acid transmembrane transporter activity"/>
    <property type="evidence" value="ECO:0007669"/>
    <property type="project" value="TreeGrafter"/>
</dbReference>
<dbReference type="PANTHER" id="PTHR22950">
    <property type="entry name" value="AMINO ACID TRANSPORTER"/>
    <property type="match status" value="1"/>
</dbReference>
<proteinExistence type="predicted"/>
<feature type="transmembrane region" description="Helical" evidence="5">
    <location>
        <begin position="391"/>
        <end position="413"/>
    </location>
</feature>
<protein>
    <submittedName>
        <fullName evidence="7">Amino Acid/Auxin Permease (AAAP) Family</fullName>
    </submittedName>
</protein>
<dbReference type="Proteomes" id="UP000243217">
    <property type="component" value="Unassembled WGS sequence"/>
</dbReference>
<feature type="transmembrane region" description="Helical" evidence="5">
    <location>
        <begin position="353"/>
        <end position="379"/>
    </location>
</feature>
<feature type="transmembrane region" description="Helical" evidence="5">
    <location>
        <begin position="75"/>
        <end position="95"/>
    </location>
</feature>
<feature type="transmembrane region" description="Helical" evidence="5">
    <location>
        <begin position="102"/>
        <end position="122"/>
    </location>
</feature>
<evidence type="ECO:0000259" key="6">
    <source>
        <dbReference type="Pfam" id="PF01490"/>
    </source>
</evidence>
<dbReference type="InterPro" id="IPR013057">
    <property type="entry name" value="AA_transpt_TM"/>
</dbReference>
<comment type="subcellular location">
    <subcellularLocation>
        <location evidence="1">Membrane</location>
        <topology evidence="1">Multi-pass membrane protein</topology>
    </subcellularLocation>
</comment>
<keyword evidence="4 5" id="KW-0472">Membrane</keyword>
<feature type="transmembrane region" description="Helical" evidence="5">
    <location>
        <begin position="329"/>
        <end position="347"/>
    </location>
</feature>
<keyword evidence="3 5" id="KW-1133">Transmembrane helix</keyword>
<evidence type="ECO:0000313" key="8">
    <source>
        <dbReference type="Proteomes" id="UP000243217"/>
    </source>
</evidence>
<accession>A0A1V9YDA9</accession>
<feature type="transmembrane region" description="Helical" evidence="5">
    <location>
        <begin position="229"/>
        <end position="255"/>
    </location>
</feature>
<organism evidence="7 8">
    <name type="scientific">Thraustotheca clavata</name>
    <dbReference type="NCBI Taxonomy" id="74557"/>
    <lineage>
        <taxon>Eukaryota</taxon>
        <taxon>Sar</taxon>
        <taxon>Stramenopiles</taxon>
        <taxon>Oomycota</taxon>
        <taxon>Saprolegniomycetes</taxon>
        <taxon>Saprolegniales</taxon>
        <taxon>Achlyaceae</taxon>
        <taxon>Thraustotheca</taxon>
    </lineage>
</organism>
<dbReference type="Pfam" id="PF01490">
    <property type="entry name" value="Aa_trans"/>
    <property type="match status" value="1"/>
</dbReference>
<feature type="transmembrane region" description="Helical" evidence="5">
    <location>
        <begin position="47"/>
        <end position="69"/>
    </location>
</feature>
<dbReference type="AlphaFoldDB" id="A0A1V9YDA9"/>
<dbReference type="PANTHER" id="PTHR22950:SF349">
    <property type="entry name" value="AMINO ACID TRANSPORTER TRANSMEMBRANE DOMAIN-CONTAINING PROTEIN"/>
    <property type="match status" value="1"/>
</dbReference>
<feature type="domain" description="Amino acid transporter transmembrane" evidence="6">
    <location>
        <begin position="1"/>
        <end position="407"/>
    </location>
</feature>